<dbReference type="GO" id="GO:0005978">
    <property type="term" value="P:glycogen biosynthetic process"/>
    <property type="evidence" value="ECO:0007669"/>
    <property type="project" value="UniProtKB-UniRule"/>
</dbReference>
<feature type="active site" description="Nucleophile" evidence="11 12">
    <location>
        <position position="306"/>
    </location>
</feature>
<dbReference type="FunFam" id="3.20.20.80:FF:000003">
    <property type="entry name" value="1,4-alpha-glucan branching enzyme GlgB"/>
    <property type="match status" value="1"/>
</dbReference>
<reference evidence="14" key="2">
    <citation type="journal article" date="2021" name="Sci. Rep.">
        <title>The distribution of antibiotic resistance genes in chicken gut microbiota commensals.</title>
        <authorList>
            <person name="Juricova H."/>
            <person name="Matiasovicova J."/>
            <person name="Kubasova T."/>
            <person name="Cejkova D."/>
            <person name="Rychlik I."/>
        </authorList>
    </citation>
    <scope>NUCLEOTIDE SEQUENCE</scope>
    <source>
        <strain evidence="14">An559</strain>
    </source>
</reference>
<evidence type="ECO:0000256" key="12">
    <source>
        <dbReference type="PIRSR" id="PIRSR000463-1"/>
    </source>
</evidence>
<dbReference type="GO" id="GO:0030245">
    <property type="term" value="P:cellulose catabolic process"/>
    <property type="evidence" value="ECO:0007669"/>
    <property type="project" value="UniProtKB-KW"/>
</dbReference>
<dbReference type="InterPro" id="IPR006407">
    <property type="entry name" value="GlgB"/>
</dbReference>
<evidence type="ECO:0000256" key="7">
    <source>
        <dbReference type="ARBA" id="ARBA00022679"/>
    </source>
</evidence>
<keyword evidence="7 11" id="KW-0808">Transferase</keyword>
<dbReference type="PANTHER" id="PTHR43651:SF3">
    <property type="entry name" value="1,4-ALPHA-GLUCAN-BRANCHING ENZYME"/>
    <property type="match status" value="1"/>
</dbReference>
<dbReference type="InterPro" id="IPR017853">
    <property type="entry name" value="GH"/>
</dbReference>
<dbReference type="GO" id="GO:0005829">
    <property type="term" value="C:cytosol"/>
    <property type="evidence" value="ECO:0007669"/>
    <property type="project" value="TreeGrafter"/>
</dbReference>
<dbReference type="InterPro" id="IPR006048">
    <property type="entry name" value="A-amylase/branching_C"/>
</dbReference>
<dbReference type="Gene3D" id="2.60.40.1180">
    <property type="entry name" value="Golgi alpha-mannosidase II"/>
    <property type="match status" value="1"/>
</dbReference>
<accession>A0A939BDY0</accession>
<evidence type="ECO:0000256" key="5">
    <source>
        <dbReference type="ARBA" id="ARBA00022600"/>
    </source>
</evidence>
<dbReference type="Pfam" id="PF00128">
    <property type="entry name" value="Alpha-amylase"/>
    <property type="match status" value="1"/>
</dbReference>
<evidence type="ECO:0000256" key="1">
    <source>
        <dbReference type="ARBA" id="ARBA00000826"/>
    </source>
</evidence>
<dbReference type="InterPro" id="IPR004193">
    <property type="entry name" value="Glyco_hydro_13_N"/>
</dbReference>
<dbReference type="NCBIfam" id="NF008967">
    <property type="entry name" value="PRK12313.1"/>
    <property type="match status" value="1"/>
</dbReference>
<keyword evidence="15" id="KW-1185">Reference proteome</keyword>
<comment type="function">
    <text evidence="2 11">Catalyzes the formation of the alpha-1,6-glucosidic linkages in glycogen by scission of a 1,4-alpha-linked oligosaccharide from growing alpha-1,4-glucan chains and the subsequent attachment of the oligosaccharide to the alpha-1,6 position.</text>
</comment>
<dbReference type="Gene3D" id="3.20.20.80">
    <property type="entry name" value="Glycosidases"/>
    <property type="match status" value="1"/>
</dbReference>
<comment type="caution">
    <text evidence="14">The sequence shown here is derived from an EMBL/GenBank/DDBJ whole genome shotgun (WGS) entry which is preliminary data.</text>
</comment>
<evidence type="ECO:0000256" key="9">
    <source>
        <dbReference type="ARBA" id="ARBA00023056"/>
    </source>
</evidence>
<keyword evidence="8" id="KW-0624">Polysaccharide degradation</keyword>
<dbReference type="Pfam" id="PF02922">
    <property type="entry name" value="CBM_48"/>
    <property type="match status" value="1"/>
</dbReference>
<sequence>MTKKELFQDDVFLFNTGEAQRAYLMMGCHKVEETGEYRFCVWAPNAKGVSVVGEFNDWDPDKNPMEPHEGGLFVAYVKEAKHGDMYKYLIHGYDGQDYYKADPFAFYSELRPGTASRVYDLADYDWTDEKFLKKRARTNLQRRPVSIYEMHLGSWRQHEDGSFFTYRETADELVPYLKKMGFTHVEVMPLTEHPFDGSWGYQVTGYYSITSRYGTPEDFMYMVDKLHEAGIGVILDWVPAHFPRDAHGLRRFDGTALFEHENPMQGEMPQWGTMLFNYGRPEVQSFLVSSAMFFMDVYHIDGMRIDAVSSMLYLNFCKEDGQYVPNKYGGTENLEAIAFLKKLNSVLLTNYPGIMMIAEESSAYPLVTKPPYDGGLGFTFKWDMGFMNDSLKYMETDHLFRKYKHNNLTFSMQYAFSENYILPFSHDEVVHGKHSMVDKMFGDYWQKFASLRAFYGYIFAHPGKKHLFMGDEFAQFIEWNFAKELDWFLLDYDSHRTMQTYMKKLNAFYQKHRAFYDIEDSWEGFDWITVDDKDNSVIAFMRISTPWRGKVQKIVSVTNFTPVVHYDYKIAMPTTGVLREILNSDDPSFGGSGVKNLPEIEVTADPFHGREASASITLPPLATVYFMFDEDQTNRKQGD</sequence>
<evidence type="ECO:0000256" key="10">
    <source>
        <dbReference type="ARBA" id="ARBA00023277"/>
    </source>
</evidence>
<feature type="domain" description="Glycosyl hydrolase family 13 catalytic" evidence="13">
    <location>
        <begin position="149"/>
        <end position="496"/>
    </location>
</feature>
<comment type="subunit">
    <text evidence="11">Monomer.</text>
</comment>
<name>A0A939BDY0_9FIRM</name>
<dbReference type="PIRSF" id="PIRSF000463">
    <property type="entry name" value="GlgB"/>
    <property type="match status" value="1"/>
</dbReference>
<keyword evidence="8" id="KW-0136">Cellulose degradation</keyword>
<dbReference type="Pfam" id="PF02806">
    <property type="entry name" value="Alpha-amylase_C"/>
    <property type="match status" value="1"/>
</dbReference>
<proteinExistence type="inferred from homology"/>
<dbReference type="SUPFAM" id="SSF51445">
    <property type="entry name" value="(Trans)glycosidases"/>
    <property type="match status" value="1"/>
</dbReference>
<dbReference type="PANTHER" id="PTHR43651">
    <property type="entry name" value="1,4-ALPHA-GLUCAN-BRANCHING ENZYME"/>
    <property type="match status" value="1"/>
</dbReference>
<comment type="pathway">
    <text evidence="3 11">Glycan biosynthesis; glycogen biosynthesis.</text>
</comment>
<evidence type="ECO:0000256" key="2">
    <source>
        <dbReference type="ARBA" id="ARBA00002953"/>
    </source>
</evidence>
<dbReference type="EMBL" id="JACJKY010000019">
    <property type="protein sequence ID" value="MBM6921579.1"/>
    <property type="molecule type" value="Genomic_DNA"/>
</dbReference>
<comment type="similarity">
    <text evidence="4 11">Belongs to the glycosyl hydrolase 13 family. GlgB subfamily.</text>
</comment>
<organism evidence="14 15">
    <name type="scientific">Merdimmobilis hominis</name>
    <dbReference type="NCBI Taxonomy" id="2897707"/>
    <lineage>
        <taxon>Bacteria</taxon>
        <taxon>Bacillati</taxon>
        <taxon>Bacillota</taxon>
        <taxon>Clostridia</taxon>
        <taxon>Eubacteriales</taxon>
        <taxon>Oscillospiraceae</taxon>
        <taxon>Merdimmobilis</taxon>
    </lineage>
</organism>
<dbReference type="GO" id="GO:0043169">
    <property type="term" value="F:cation binding"/>
    <property type="evidence" value="ECO:0007669"/>
    <property type="project" value="InterPro"/>
</dbReference>
<protein>
    <recommendedName>
        <fullName evidence="11">1,4-alpha-glucan branching enzyme GlgB</fullName>
        <ecNumber evidence="11">2.4.1.18</ecNumber>
    </recommendedName>
    <alternativeName>
        <fullName evidence="11">1,4-alpha-D-glucan:1,4-alpha-D-glucan 6-glucosyl-transferase</fullName>
    </alternativeName>
    <alternativeName>
        <fullName evidence="11">Alpha-(1-&gt;4)-glucan branching enzyme</fullName>
    </alternativeName>
    <alternativeName>
        <fullName evidence="11">Glycogen branching enzyme</fullName>
        <shortName evidence="11">BE</shortName>
    </alternativeName>
</protein>
<evidence type="ECO:0000313" key="14">
    <source>
        <dbReference type="EMBL" id="MBM6921579.1"/>
    </source>
</evidence>
<dbReference type="Gene3D" id="2.60.40.10">
    <property type="entry name" value="Immunoglobulins"/>
    <property type="match status" value="1"/>
</dbReference>
<evidence type="ECO:0000256" key="8">
    <source>
        <dbReference type="ARBA" id="ARBA00023001"/>
    </source>
</evidence>
<comment type="catalytic activity">
    <reaction evidence="1 11">
        <text>Transfers a segment of a (1-&gt;4)-alpha-D-glucan chain to a primary hydroxy group in a similar glucan chain.</text>
        <dbReference type="EC" id="2.4.1.18"/>
    </reaction>
</comment>
<dbReference type="AlphaFoldDB" id="A0A939BDY0"/>
<dbReference type="Proteomes" id="UP000774750">
    <property type="component" value="Unassembled WGS sequence"/>
</dbReference>
<dbReference type="InterPro" id="IPR044143">
    <property type="entry name" value="GlgB_N_E_set_prok"/>
</dbReference>
<dbReference type="HAMAP" id="MF_00685">
    <property type="entry name" value="GlgB"/>
    <property type="match status" value="1"/>
</dbReference>
<keyword evidence="6 11" id="KW-0328">Glycosyltransferase</keyword>
<dbReference type="FunFam" id="2.60.40.1180:FF:000002">
    <property type="entry name" value="1,4-alpha-glucan branching enzyme GlgB"/>
    <property type="match status" value="1"/>
</dbReference>
<dbReference type="InterPro" id="IPR006047">
    <property type="entry name" value="GH13_cat_dom"/>
</dbReference>
<dbReference type="CDD" id="cd02855">
    <property type="entry name" value="E_set_GBE_prok_N"/>
    <property type="match status" value="1"/>
</dbReference>
<evidence type="ECO:0000256" key="4">
    <source>
        <dbReference type="ARBA" id="ARBA00009000"/>
    </source>
</evidence>
<dbReference type="SMART" id="SM00642">
    <property type="entry name" value="Aamy"/>
    <property type="match status" value="1"/>
</dbReference>
<dbReference type="InterPro" id="IPR014756">
    <property type="entry name" value="Ig_E-set"/>
</dbReference>
<evidence type="ECO:0000256" key="3">
    <source>
        <dbReference type="ARBA" id="ARBA00004964"/>
    </source>
</evidence>
<evidence type="ECO:0000256" key="6">
    <source>
        <dbReference type="ARBA" id="ARBA00022676"/>
    </source>
</evidence>
<dbReference type="GO" id="GO:0003844">
    <property type="term" value="F:1,4-alpha-glucan branching enzyme activity"/>
    <property type="evidence" value="ECO:0007669"/>
    <property type="project" value="UniProtKB-UniRule"/>
</dbReference>
<dbReference type="NCBIfam" id="TIGR01515">
    <property type="entry name" value="branching_enzym"/>
    <property type="match status" value="1"/>
</dbReference>
<dbReference type="NCBIfam" id="NF003811">
    <property type="entry name" value="PRK05402.1"/>
    <property type="match status" value="1"/>
</dbReference>
<feature type="active site" description="Proton donor" evidence="11 12">
    <location>
        <position position="359"/>
    </location>
</feature>
<dbReference type="CDD" id="cd11322">
    <property type="entry name" value="AmyAc_Glg_BE"/>
    <property type="match status" value="1"/>
</dbReference>
<dbReference type="InterPro" id="IPR013780">
    <property type="entry name" value="Glyco_hydro_b"/>
</dbReference>
<evidence type="ECO:0000259" key="13">
    <source>
        <dbReference type="SMART" id="SM00642"/>
    </source>
</evidence>
<evidence type="ECO:0000256" key="11">
    <source>
        <dbReference type="HAMAP-Rule" id="MF_00685"/>
    </source>
</evidence>
<keyword evidence="5 11" id="KW-0321">Glycogen metabolism</keyword>
<dbReference type="InterPro" id="IPR013783">
    <property type="entry name" value="Ig-like_fold"/>
</dbReference>
<gene>
    <name evidence="11 14" type="primary">glgB</name>
    <name evidence="14" type="ORF">H6A12_10470</name>
</gene>
<keyword evidence="9 11" id="KW-0320">Glycogen biosynthesis</keyword>
<dbReference type="EC" id="2.4.1.18" evidence="11"/>
<dbReference type="SUPFAM" id="SSF51011">
    <property type="entry name" value="Glycosyl hydrolase domain"/>
    <property type="match status" value="1"/>
</dbReference>
<reference evidence="14" key="1">
    <citation type="submission" date="2020-08" db="EMBL/GenBank/DDBJ databases">
        <authorList>
            <person name="Cejkova D."/>
            <person name="Kubasova T."/>
            <person name="Jahodarova E."/>
            <person name="Rychlik I."/>
        </authorList>
    </citation>
    <scope>NUCLEOTIDE SEQUENCE</scope>
    <source>
        <strain evidence="14">An559</strain>
    </source>
</reference>
<dbReference type="SUPFAM" id="SSF81296">
    <property type="entry name" value="E set domains"/>
    <property type="match status" value="1"/>
</dbReference>
<evidence type="ECO:0000313" key="15">
    <source>
        <dbReference type="Proteomes" id="UP000774750"/>
    </source>
</evidence>
<keyword evidence="10 11" id="KW-0119">Carbohydrate metabolism</keyword>
<dbReference type="GO" id="GO:0004553">
    <property type="term" value="F:hydrolase activity, hydrolyzing O-glycosyl compounds"/>
    <property type="evidence" value="ECO:0007669"/>
    <property type="project" value="InterPro"/>
</dbReference>
<dbReference type="InterPro" id="IPR037439">
    <property type="entry name" value="Branching_enzy"/>
</dbReference>